<evidence type="ECO:0000313" key="1">
    <source>
        <dbReference type="EMBL" id="GAI68111.1"/>
    </source>
</evidence>
<feature type="non-terminal residue" evidence="1">
    <location>
        <position position="1"/>
    </location>
</feature>
<protein>
    <submittedName>
        <fullName evidence="1">Uncharacterized protein</fullName>
    </submittedName>
</protein>
<sequence>DQQCLRSGAHYQVADSKKVITIGYLNQSYQIVLPGIEISLRDSDEVVPLRDKILILH</sequence>
<dbReference type="EMBL" id="BARV01045361">
    <property type="protein sequence ID" value="GAI68111.1"/>
    <property type="molecule type" value="Genomic_DNA"/>
</dbReference>
<proteinExistence type="predicted"/>
<reference evidence="1" key="1">
    <citation type="journal article" date="2014" name="Front. Microbiol.">
        <title>High frequency of phylogenetically diverse reductive dehalogenase-homologous genes in deep subseafloor sedimentary metagenomes.</title>
        <authorList>
            <person name="Kawai M."/>
            <person name="Futagami T."/>
            <person name="Toyoda A."/>
            <person name="Takaki Y."/>
            <person name="Nishi S."/>
            <person name="Hori S."/>
            <person name="Arai W."/>
            <person name="Tsubouchi T."/>
            <person name="Morono Y."/>
            <person name="Uchiyama I."/>
            <person name="Ito T."/>
            <person name="Fujiyama A."/>
            <person name="Inagaki F."/>
            <person name="Takami H."/>
        </authorList>
    </citation>
    <scope>NUCLEOTIDE SEQUENCE</scope>
    <source>
        <strain evidence="1">Expedition CK06-06</strain>
    </source>
</reference>
<gene>
    <name evidence="1" type="ORF">S06H3_66500</name>
</gene>
<organism evidence="1">
    <name type="scientific">marine sediment metagenome</name>
    <dbReference type="NCBI Taxonomy" id="412755"/>
    <lineage>
        <taxon>unclassified sequences</taxon>
        <taxon>metagenomes</taxon>
        <taxon>ecological metagenomes</taxon>
    </lineage>
</organism>
<accession>X1RMC4</accession>
<comment type="caution">
    <text evidence="1">The sequence shown here is derived from an EMBL/GenBank/DDBJ whole genome shotgun (WGS) entry which is preliminary data.</text>
</comment>
<name>X1RMC4_9ZZZZ</name>
<feature type="non-terminal residue" evidence="1">
    <location>
        <position position="57"/>
    </location>
</feature>
<dbReference type="AlphaFoldDB" id="X1RMC4"/>